<feature type="binding site" evidence="8">
    <location>
        <position position="74"/>
    </location>
    <ligand>
        <name>S-adenosyl-L-methionine</name>
        <dbReference type="ChEBI" id="CHEBI:59789"/>
    </ligand>
</feature>
<keyword evidence="7 8" id="KW-0456">Lyase</keyword>
<organism evidence="10 11">
    <name type="scientific">Clostridium saccharobutylicum</name>
    <dbReference type="NCBI Taxonomy" id="169679"/>
    <lineage>
        <taxon>Bacteria</taxon>
        <taxon>Bacillati</taxon>
        <taxon>Bacillota</taxon>
        <taxon>Clostridia</taxon>
        <taxon>Eubacteriales</taxon>
        <taxon>Clostridiaceae</taxon>
        <taxon>Clostridium</taxon>
    </lineage>
</organism>
<comment type="caution">
    <text evidence="8">Lacks conserved residue(s) required for the propagation of feature annotation.</text>
</comment>
<evidence type="ECO:0000256" key="8">
    <source>
        <dbReference type="HAMAP-Rule" id="MF_00917"/>
    </source>
</evidence>
<evidence type="ECO:0000256" key="2">
    <source>
        <dbReference type="ARBA" id="ARBA00022691"/>
    </source>
</evidence>
<keyword evidence="3 8" id="KW-0479">Metal-binding</keyword>
<dbReference type="HAMAP" id="MF_00917">
    <property type="entry name" value="QueE"/>
    <property type="match status" value="1"/>
</dbReference>
<evidence type="ECO:0000256" key="4">
    <source>
        <dbReference type="ARBA" id="ARBA00022842"/>
    </source>
</evidence>
<evidence type="ECO:0000313" key="10">
    <source>
        <dbReference type="EMBL" id="OOM13840.1"/>
    </source>
</evidence>
<comment type="cofactor">
    <cofactor evidence="8">
        <name>[4Fe-4S] cluster</name>
        <dbReference type="ChEBI" id="CHEBI:49883"/>
    </cofactor>
    <text evidence="8">Binds 1 [4Fe-4S] cluster. The cluster is coordinated with 3 cysteines and an exchangeable S-adenosyl-L-methionine.</text>
</comment>
<sequence length="222" mass="25174">MFNIVEKFLSIDGEGPTSGEIATFIRFQGCNLRCSWCDTVYSWGKESTNEKLSANEIYQYIKENGATNVTLTGGEPLIQENIDELLNILNKDENLMVHIETNGAVNIGTFKEKHKGGNISYIVDFKLPSSNMTNSMDMNNLKIVESSDVYKFVVGSSEDLNMAYDIIKKYDLTSKCLVYLSPVCGNIEMKDIVEFMKEKKLNKVRLQVQLHKVIWDKSERGV</sequence>
<dbReference type="InterPro" id="IPR024924">
    <property type="entry name" value="7-CO-7-deazaguanine_synth-like"/>
</dbReference>
<comment type="function">
    <text evidence="8">Catalyzes the complex heterocyclic radical-mediated conversion of 6-carboxy-5,6,7,8-tetrahydropterin (CPH4) to 7-carboxy-7-deazaguanine (CDG), a step common to the biosynthetic pathways of all 7-deazapurine-containing compounds.</text>
</comment>
<dbReference type="GO" id="GO:0000287">
    <property type="term" value="F:magnesium ion binding"/>
    <property type="evidence" value="ECO:0007669"/>
    <property type="project" value="UniProtKB-UniRule"/>
</dbReference>
<dbReference type="InterPro" id="IPR058240">
    <property type="entry name" value="rSAM_sf"/>
</dbReference>
<evidence type="ECO:0000259" key="9">
    <source>
        <dbReference type="PROSITE" id="PS51918"/>
    </source>
</evidence>
<evidence type="ECO:0000256" key="3">
    <source>
        <dbReference type="ARBA" id="ARBA00022723"/>
    </source>
</evidence>
<evidence type="ECO:0000256" key="1">
    <source>
        <dbReference type="ARBA" id="ARBA00022485"/>
    </source>
</evidence>
<dbReference type="STRING" id="169679.CSACC_15580"/>
<keyword evidence="1 8" id="KW-0004">4Fe-4S</keyword>
<comment type="pathway">
    <text evidence="8">Purine metabolism; 7-cyano-7-deazaguanine biosynthesis.</text>
</comment>
<dbReference type="PIRSF" id="PIRSF000370">
    <property type="entry name" value="QueE"/>
    <property type="match status" value="1"/>
</dbReference>
<feature type="binding site" evidence="8">
    <location>
        <position position="72"/>
    </location>
    <ligand>
        <name>substrate</name>
    </ligand>
</feature>
<comment type="cofactor">
    <cofactor evidence="8">
        <name>S-adenosyl-L-methionine</name>
        <dbReference type="ChEBI" id="CHEBI:59789"/>
    </cofactor>
    <text evidence="8">Binds 1 S-adenosyl-L-methionine per subunit.</text>
</comment>
<evidence type="ECO:0000313" key="11">
    <source>
        <dbReference type="Proteomes" id="UP000191154"/>
    </source>
</evidence>
<dbReference type="EMBL" id="LZYZ01000003">
    <property type="protein sequence ID" value="OOM13840.1"/>
    <property type="molecule type" value="Genomic_DNA"/>
</dbReference>
<dbReference type="Pfam" id="PF04055">
    <property type="entry name" value="Radical_SAM"/>
    <property type="match status" value="1"/>
</dbReference>
<keyword evidence="8" id="KW-0671">Queuosine biosynthesis</keyword>
<comment type="similarity">
    <text evidence="8">Belongs to the radical SAM superfamily. 7-carboxy-7-deazaguanine synthase family.</text>
</comment>
<keyword evidence="6 8" id="KW-0411">Iron-sulfur</keyword>
<dbReference type="GO" id="GO:0008616">
    <property type="term" value="P:tRNA queuosine(34) biosynthetic process"/>
    <property type="evidence" value="ECO:0007669"/>
    <property type="project" value="UniProtKB-UniRule"/>
</dbReference>
<dbReference type="CDD" id="cd01335">
    <property type="entry name" value="Radical_SAM"/>
    <property type="match status" value="1"/>
</dbReference>
<dbReference type="InterPro" id="IPR013785">
    <property type="entry name" value="Aldolase_TIM"/>
</dbReference>
<dbReference type="InterPro" id="IPR007197">
    <property type="entry name" value="rSAM"/>
</dbReference>
<dbReference type="InterPro" id="IPR023868">
    <property type="entry name" value="7-CO-7-deazaGua_synth_put_Clo"/>
</dbReference>
<dbReference type="NCBIfam" id="TIGR03963">
    <property type="entry name" value="rSAM_QueE_Clost"/>
    <property type="match status" value="1"/>
</dbReference>
<feature type="binding site" evidence="8">
    <location>
        <begin position="11"/>
        <end position="13"/>
    </location>
    <ligand>
        <name>substrate</name>
    </ligand>
</feature>
<evidence type="ECO:0000256" key="7">
    <source>
        <dbReference type="ARBA" id="ARBA00023239"/>
    </source>
</evidence>
<dbReference type="UniPathway" id="UPA00391"/>
<dbReference type="RefSeq" id="WP_077865220.1">
    <property type="nucleotide sequence ID" value="NZ_LZYZ01000003.1"/>
</dbReference>
<keyword evidence="4 8" id="KW-0460">Magnesium</keyword>
<evidence type="ECO:0000256" key="5">
    <source>
        <dbReference type="ARBA" id="ARBA00023004"/>
    </source>
</evidence>
<name>A0A1S8NBM5_CLOSA</name>
<dbReference type="AlphaFoldDB" id="A0A1S8NBM5"/>
<comment type="caution">
    <text evidence="10">The sequence shown here is derived from an EMBL/GenBank/DDBJ whole genome shotgun (WGS) entry which is preliminary data.</text>
</comment>
<protein>
    <recommendedName>
        <fullName evidence="8">7-carboxy-7-deazaguanine synthase</fullName>
        <shortName evidence="8">CDG synthase</shortName>
        <ecNumber evidence="8">4.3.99.3</ecNumber>
    </recommendedName>
    <alternativeName>
        <fullName evidence="8">Queuosine biosynthesis protein QueE</fullName>
    </alternativeName>
</protein>
<feature type="domain" description="Radical SAM core" evidence="9">
    <location>
        <begin position="17"/>
        <end position="217"/>
    </location>
</feature>
<proteinExistence type="inferred from homology"/>
<dbReference type="Gene3D" id="3.20.20.70">
    <property type="entry name" value="Aldolase class I"/>
    <property type="match status" value="1"/>
</dbReference>
<dbReference type="SFLD" id="SFLDS00029">
    <property type="entry name" value="Radical_SAM"/>
    <property type="match status" value="1"/>
</dbReference>
<feature type="binding site" evidence="8">
    <location>
        <position position="26"/>
    </location>
    <ligand>
        <name>substrate</name>
    </ligand>
</feature>
<feature type="binding site" evidence="8">
    <location>
        <begin position="36"/>
        <end position="38"/>
    </location>
    <ligand>
        <name>S-adenosyl-L-methionine</name>
        <dbReference type="ChEBI" id="CHEBI:59789"/>
    </ligand>
</feature>
<dbReference type="Proteomes" id="UP000191154">
    <property type="component" value="Unassembled WGS sequence"/>
</dbReference>
<gene>
    <name evidence="10" type="primary">queE_1</name>
    <name evidence="8" type="synonym">queE</name>
    <name evidence="10" type="ORF">CLOSAC_19260</name>
</gene>
<dbReference type="GO" id="GO:1904047">
    <property type="term" value="F:S-adenosyl-L-methionine binding"/>
    <property type="evidence" value="ECO:0007669"/>
    <property type="project" value="UniProtKB-UniRule"/>
</dbReference>
<dbReference type="GO" id="GO:0016840">
    <property type="term" value="F:carbon-nitrogen lyase activity"/>
    <property type="evidence" value="ECO:0007669"/>
    <property type="project" value="UniProtKB-UniRule"/>
</dbReference>
<evidence type="ECO:0000256" key="6">
    <source>
        <dbReference type="ARBA" id="ARBA00023014"/>
    </source>
</evidence>
<feature type="binding site" evidence="8">
    <location>
        <position position="39"/>
    </location>
    <ligand>
        <name>Mg(2+)</name>
        <dbReference type="ChEBI" id="CHEBI:18420"/>
    </ligand>
</feature>
<dbReference type="SUPFAM" id="SSF102114">
    <property type="entry name" value="Radical SAM enzymes"/>
    <property type="match status" value="1"/>
</dbReference>
<dbReference type="PANTHER" id="PTHR42836">
    <property type="entry name" value="7-CARBOXY-7-DEAZAGUANINE SYNTHASE"/>
    <property type="match status" value="1"/>
</dbReference>
<comment type="subunit">
    <text evidence="8">Homodimer.</text>
</comment>
<dbReference type="GO" id="GO:0051539">
    <property type="term" value="F:4 iron, 4 sulfur cluster binding"/>
    <property type="evidence" value="ECO:0007669"/>
    <property type="project" value="UniProtKB-UniRule"/>
</dbReference>
<feature type="binding site" evidence="8">
    <location>
        <position position="37"/>
    </location>
    <ligand>
        <name>[4Fe-4S] cluster</name>
        <dbReference type="ChEBI" id="CHEBI:49883"/>
        <note>4Fe-4S-S-AdoMet</note>
    </ligand>
</feature>
<feature type="binding site" evidence="8">
    <location>
        <position position="34"/>
    </location>
    <ligand>
        <name>[4Fe-4S] cluster</name>
        <dbReference type="ChEBI" id="CHEBI:49883"/>
        <note>4Fe-4S-S-AdoMet</note>
    </ligand>
</feature>
<comment type="cofactor">
    <cofactor evidence="8">
        <name>Mg(2+)</name>
        <dbReference type="ChEBI" id="CHEBI:18420"/>
    </cofactor>
</comment>
<dbReference type="PANTHER" id="PTHR42836:SF1">
    <property type="entry name" value="7-CARBOXY-7-DEAZAGUANINE SYNTHASE"/>
    <property type="match status" value="1"/>
</dbReference>
<feature type="binding site" evidence="8">
    <location>
        <position position="30"/>
    </location>
    <ligand>
        <name>[4Fe-4S] cluster</name>
        <dbReference type="ChEBI" id="CHEBI:49883"/>
        <note>4Fe-4S-S-AdoMet</note>
    </ligand>
</feature>
<keyword evidence="2 8" id="KW-0949">S-adenosyl-L-methionine</keyword>
<reference evidence="10 11" key="1">
    <citation type="submission" date="2016-05" db="EMBL/GenBank/DDBJ databases">
        <title>Microbial solvent formation.</title>
        <authorList>
            <person name="Poehlein A."/>
            <person name="Montoya Solano J.D."/>
            <person name="Flitsch S."/>
            <person name="Krabben P."/>
            <person name="Duerre P."/>
            <person name="Daniel R."/>
        </authorList>
    </citation>
    <scope>NUCLEOTIDE SEQUENCE [LARGE SCALE GENOMIC DNA]</scope>
    <source>
        <strain evidence="10 11">L1-8</strain>
    </source>
</reference>
<dbReference type="PROSITE" id="PS51918">
    <property type="entry name" value="RADICAL_SAM"/>
    <property type="match status" value="1"/>
</dbReference>
<accession>A0A1S8NBM5</accession>
<dbReference type="EC" id="4.3.99.3" evidence="8"/>
<keyword evidence="5 8" id="KW-0408">Iron</keyword>
<comment type="catalytic activity">
    <reaction evidence="8">
        <text>6-carboxy-5,6,7,8-tetrahydropterin + H(+) = 7-carboxy-7-carbaguanine + NH4(+)</text>
        <dbReference type="Rhea" id="RHEA:27974"/>
        <dbReference type="ChEBI" id="CHEBI:15378"/>
        <dbReference type="ChEBI" id="CHEBI:28938"/>
        <dbReference type="ChEBI" id="CHEBI:61032"/>
        <dbReference type="ChEBI" id="CHEBI:61036"/>
        <dbReference type="EC" id="4.3.99.3"/>
    </reaction>
</comment>